<dbReference type="PANTHER" id="PTHR37563">
    <property type="entry name" value="PHYTANOYL-COA DIOXYGENASE FAMILY PROTEIN (AFU_ORTHOLOGUE AFUA_2G03330)"/>
    <property type="match status" value="1"/>
</dbReference>
<proteinExistence type="predicted"/>
<dbReference type="Pfam" id="PF05721">
    <property type="entry name" value="PhyH"/>
    <property type="match status" value="1"/>
</dbReference>
<dbReference type="PANTHER" id="PTHR37563:SF2">
    <property type="entry name" value="PHYTANOYL-COA DIOXYGENASE FAMILY PROTEIN (AFU_ORTHOLOGUE AFUA_2G03330)"/>
    <property type="match status" value="1"/>
</dbReference>
<comment type="caution">
    <text evidence="1">The sequence shown here is derived from an EMBL/GenBank/DDBJ whole genome shotgun (WGS) entry which is preliminary data.</text>
</comment>
<dbReference type="SUPFAM" id="SSF51197">
    <property type="entry name" value="Clavaminate synthase-like"/>
    <property type="match status" value="1"/>
</dbReference>
<protein>
    <submittedName>
        <fullName evidence="1">Phytanoyl-CoA dioxygenase family protein</fullName>
    </submittedName>
</protein>
<dbReference type="EMBL" id="JATAAI010000045">
    <property type="protein sequence ID" value="KAK1733704.1"/>
    <property type="molecule type" value="Genomic_DNA"/>
</dbReference>
<dbReference type="Gene3D" id="2.60.120.620">
    <property type="entry name" value="q2cbj1_9rhob like domain"/>
    <property type="match status" value="1"/>
</dbReference>
<dbReference type="Proteomes" id="UP001224775">
    <property type="component" value="Unassembled WGS sequence"/>
</dbReference>
<evidence type="ECO:0000313" key="2">
    <source>
        <dbReference type="Proteomes" id="UP001224775"/>
    </source>
</evidence>
<keyword evidence="1" id="KW-0560">Oxidoreductase</keyword>
<evidence type="ECO:0000313" key="1">
    <source>
        <dbReference type="EMBL" id="KAK1733704.1"/>
    </source>
</evidence>
<keyword evidence="2" id="KW-1185">Reference proteome</keyword>
<dbReference type="InterPro" id="IPR051961">
    <property type="entry name" value="Fungal_Metabolite_Diox"/>
</dbReference>
<accession>A0AAD8XTQ1</accession>
<keyword evidence="1" id="KW-0223">Dioxygenase</keyword>
<organism evidence="1 2">
    <name type="scientific">Skeletonema marinoi</name>
    <dbReference type="NCBI Taxonomy" id="267567"/>
    <lineage>
        <taxon>Eukaryota</taxon>
        <taxon>Sar</taxon>
        <taxon>Stramenopiles</taxon>
        <taxon>Ochrophyta</taxon>
        <taxon>Bacillariophyta</taxon>
        <taxon>Coscinodiscophyceae</taxon>
        <taxon>Thalassiosirophycidae</taxon>
        <taxon>Thalassiosirales</taxon>
        <taxon>Skeletonemataceae</taxon>
        <taxon>Skeletonema</taxon>
        <taxon>Skeletonema marinoi-dohrnii complex</taxon>
    </lineage>
</organism>
<name>A0AAD8XTQ1_9STRA</name>
<dbReference type="InterPro" id="IPR008775">
    <property type="entry name" value="Phytyl_CoA_dOase-like"/>
</dbReference>
<gene>
    <name evidence="1" type="ORF">QTG54_015559</name>
</gene>
<reference evidence="1" key="1">
    <citation type="submission" date="2023-06" db="EMBL/GenBank/DDBJ databases">
        <title>Survivors Of The Sea: Transcriptome response of Skeletonema marinoi to long-term dormancy.</title>
        <authorList>
            <person name="Pinder M.I.M."/>
            <person name="Kourtchenko O."/>
            <person name="Robertson E.K."/>
            <person name="Larsson T."/>
            <person name="Maumus F."/>
            <person name="Osuna-Cruz C.M."/>
            <person name="Vancaester E."/>
            <person name="Stenow R."/>
            <person name="Vandepoele K."/>
            <person name="Ploug H."/>
            <person name="Bruchert V."/>
            <person name="Godhe A."/>
            <person name="Topel M."/>
        </authorList>
    </citation>
    <scope>NUCLEOTIDE SEQUENCE</scope>
    <source>
        <strain evidence="1">R05AC</strain>
    </source>
</reference>
<sequence>MQCILIGTPSPSPDADETLWGLVTQHITHINNENAITWINSSIATDQEQEGQRTLLLCAISDASNTDDIVNAVSTVVECDAEVWATAPAILPLRPMDGYDRYIKYSSNNNETTETLQESWAKQTMKEHGLFFQNALMDKSTVEELREEIMTEIELTEHLIRLHHPEINIGTDFISFKEIGSRGNERFDLLLQQPSCSKVRDIIESKVVQRILPVVESILKSNEVDFDLSVVYSKPGAPDQGWHADGDHQKGAQDIRWNNSMDGWKNHLADAYALCVFIPLIDLDDETGYTQFWPASHQSRGLAGFGPVAQITESVWNGKCSAGDAIWYDYRTMHRGMQNCSSSKKLRPVLQILFKRKWYSETRNYGTVGITDVKRDTSSECRQTATGAA</sequence>
<dbReference type="GO" id="GO:0051213">
    <property type="term" value="F:dioxygenase activity"/>
    <property type="evidence" value="ECO:0007669"/>
    <property type="project" value="UniProtKB-KW"/>
</dbReference>
<dbReference type="AlphaFoldDB" id="A0AAD8XTQ1"/>